<evidence type="ECO:0000313" key="2">
    <source>
        <dbReference type="Proteomes" id="UP000241222"/>
    </source>
</evidence>
<dbReference type="RefSeq" id="WP_107348240.1">
    <property type="nucleotide sequence ID" value="NZ_PYMH01000002.1"/>
</dbReference>
<dbReference type="AlphaFoldDB" id="A0A2T3J1H8"/>
<protein>
    <submittedName>
        <fullName evidence="1">Uncharacterized protein</fullName>
    </submittedName>
</protein>
<proteinExistence type="predicted"/>
<organism evidence="1 2">
    <name type="scientific">Photobacterium lutimaris</name>
    <dbReference type="NCBI Taxonomy" id="388278"/>
    <lineage>
        <taxon>Bacteria</taxon>
        <taxon>Pseudomonadati</taxon>
        <taxon>Pseudomonadota</taxon>
        <taxon>Gammaproteobacteria</taxon>
        <taxon>Vibrionales</taxon>
        <taxon>Vibrionaceae</taxon>
        <taxon>Photobacterium</taxon>
    </lineage>
</organism>
<name>A0A2T3J1H8_9GAMM</name>
<comment type="caution">
    <text evidence="1">The sequence shown here is derived from an EMBL/GenBank/DDBJ whole genome shotgun (WGS) entry which is preliminary data.</text>
</comment>
<accession>A0A2T3J1H8</accession>
<gene>
    <name evidence="1" type="ORF">C9I99_07540</name>
</gene>
<reference evidence="1 2" key="1">
    <citation type="submission" date="2018-03" db="EMBL/GenBank/DDBJ databases">
        <title>Whole genome sequencing of Histamine producing bacteria.</title>
        <authorList>
            <person name="Butler K."/>
        </authorList>
    </citation>
    <scope>NUCLEOTIDE SEQUENCE [LARGE SCALE GENOMIC DNA]</scope>
    <source>
        <strain evidence="1 2">JCM 13586</strain>
    </source>
</reference>
<keyword evidence="2" id="KW-1185">Reference proteome</keyword>
<dbReference type="OrthoDB" id="5829898at2"/>
<evidence type="ECO:0000313" key="1">
    <source>
        <dbReference type="EMBL" id="PSU34917.1"/>
    </source>
</evidence>
<dbReference type="EMBL" id="PYMH01000002">
    <property type="protein sequence ID" value="PSU34917.1"/>
    <property type="molecule type" value="Genomic_DNA"/>
</dbReference>
<dbReference type="Proteomes" id="UP000241222">
    <property type="component" value="Unassembled WGS sequence"/>
</dbReference>
<sequence>MSYEVKSEALASAILALVDGGVDDSYCYRNLVDNLYAYRVGAVNGTGKWDTKKIKEHCQWTASARNTDKVEKEHVVPMAEVVRILLSLTNPQISDVYDVIDSYCVYCIVTPEEHSILNVKYQRKMPAEFWDSNSGYYMDAWARYKLSGLEVGF</sequence>